<dbReference type="EMBL" id="AP024238">
    <property type="protein sequence ID" value="BCO27012.1"/>
    <property type="molecule type" value="Genomic_DNA"/>
</dbReference>
<proteinExistence type="predicted"/>
<evidence type="ECO:0000313" key="2">
    <source>
        <dbReference type="EMBL" id="BCO27012.1"/>
    </source>
</evidence>
<keyword evidence="1" id="KW-1133">Transmembrane helix</keyword>
<organism evidence="2 3">
    <name type="scientific">Rhodoferax lithotrophicus</name>
    <dbReference type="NCBI Taxonomy" id="2798804"/>
    <lineage>
        <taxon>Bacteria</taxon>
        <taxon>Pseudomonadati</taxon>
        <taxon>Pseudomonadota</taxon>
        <taxon>Betaproteobacteria</taxon>
        <taxon>Burkholderiales</taxon>
        <taxon>Comamonadaceae</taxon>
        <taxon>Rhodoferax</taxon>
    </lineage>
</organism>
<feature type="transmembrane region" description="Helical" evidence="1">
    <location>
        <begin position="6"/>
        <end position="27"/>
    </location>
</feature>
<reference evidence="2 3" key="1">
    <citation type="journal article" date="2021" name="Microbiol. Spectr.">
        <title>A Single Bacterium Capable of Oxidation and Reduction of Iron at Circumneutral pH.</title>
        <authorList>
            <person name="Kato S."/>
            <person name="Ohkuma M."/>
        </authorList>
    </citation>
    <scope>NUCLEOTIDE SEQUENCE [LARGE SCALE GENOMIC DNA]</scope>
    <source>
        <strain evidence="2 3">MIZ03</strain>
    </source>
</reference>
<evidence type="ECO:0000256" key="1">
    <source>
        <dbReference type="SAM" id="Phobius"/>
    </source>
</evidence>
<keyword evidence="1" id="KW-0472">Membrane</keyword>
<evidence type="ECO:0000313" key="3">
    <source>
        <dbReference type="Proteomes" id="UP000824366"/>
    </source>
</evidence>
<sequence length="39" mass="4658">MWHKTGFIRWMVIPACLVCGLWEFLALQRARLMNRIPQA</sequence>
<keyword evidence="1" id="KW-0812">Transmembrane</keyword>
<accession>A0ABM7ML56</accession>
<dbReference type="Proteomes" id="UP000824366">
    <property type="component" value="Chromosome"/>
</dbReference>
<keyword evidence="3" id="KW-1185">Reference proteome</keyword>
<protein>
    <recommendedName>
        <fullName evidence="4">ABC transporter permease</fullName>
    </recommendedName>
</protein>
<evidence type="ECO:0008006" key="4">
    <source>
        <dbReference type="Google" id="ProtNLM"/>
    </source>
</evidence>
<gene>
    <name evidence="2" type="ORF">MIZ03_1899</name>
</gene>
<name>A0ABM7ML56_9BURK</name>